<dbReference type="Proteomes" id="UP001233999">
    <property type="component" value="Unassembled WGS sequence"/>
</dbReference>
<accession>A0AAD7ZCI0</accession>
<name>A0AAD7ZCI0_DIPPU</name>
<evidence type="ECO:0000313" key="1">
    <source>
        <dbReference type="EMBL" id="KAJ9578019.1"/>
    </source>
</evidence>
<dbReference type="AlphaFoldDB" id="A0AAD7ZCI0"/>
<protein>
    <submittedName>
        <fullName evidence="1">Uncharacterized protein</fullName>
    </submittedName>
</protein>
<keyword evidence="2" id="KW-1185">Reference proteome</keyword>
<organism evidence="1 2">
    <name type="scientific">Diploptera punctata</name>
    <name type="common">Pacific beetle cockroach</name>
    <dbReference type="NCBI Taxonomy" id="6984"/>
    <lineage>
        <taxon>Eukaryota</taxon>
        <taxon>Metazoa</taxon>
        <taxon>Ecdysozoa</taxon>
        <taxon>Arthropoda</taxon>
        <taxon>Hexapoda</taxon>
        <taxon>Insecta</taxon>
        <taxon>Pterygota</taxon>
        <taxon>Neoptera</taxon>
        <taxon>Polyneoptera</taxon>
        <taxon>Dictyoptera</taxon>
        <taxon>Blattodea</taxon>
        <taxon>Blaberoidea</taxon>
        <taxon>Blaberidae</taxon>
        <taxon>Diplopterinae</taxon>
        <taxon>Diploptera</taxon>
    </lineage>
</organism>
<reference evidence="1" key="1">
    <citation type="journal article" date="2023" name="IScience">
        <title>Live-bearing cockroach genome reveals convergent evolutionary mechanisms linked to viviparity in insects and beyond.</title>
        <authorList>
            <person name="Fouks B."/>
            <person name="Harrison M.C."/>
            <person name="Mikhailova A.A."/>
            <person name="Marchal E."/>
            <person name="English S."/>
            <person name="Carruthers M."/>
            <person name="Jennings E.C."/>
            <person name="Chiamaka E.L."/>
            <person name="Frigard R.A."/>
            <person name="Pippel M."/>
            <person name="Attardo G.M."/>
            <person name="Benoit J.B."/>
            <person name="Bornberg-Bauer E."/>
            <person name="Tobe S.S."/>
        </authorList>
    </citation>
    <scope>NUCLEOTIDE SEQUENCE</scope>
    <source>
        <strain evidence="1">Stay&amp;Tobe</strain>
    </source>
</reference>
<sequence>DALESEMHQLLNVDKQPSYVVHFLQCSSQMDSVPLQKATRLYPHIPILLVAYSEGVLKARCCVPKELVKENFSAELWMQSVLQVLKAKGAPPKGQDPHLVYNMKGKKIPAGNVNSLVNQALQEAVRYADQHLRQVLTQAREGNLALNY</sequence>
<feature type="non-terminal residue" evidence="1">
    <location>
        <position position="1"/>
    </location>
</feature>
<evidence type="ECO:0000313" key="2">
    <source>
        <dbReference type="Proteomes" id="UP001233999"/>
    </source>
</evidence>
<reference evidence="1" key="2">
    <citation type="submission" date="2023-05" db="EMBL/GenBank/DDBJ databases">
        <authorList>
            <person name="Fouks B."/>
        </authorList>
    </citation>
    <scope>NUCLEOTIDE SEQUENCE</scope>
    <source>
        <strain evidence="1">Stay&amp;Tobe</strain>
        <tissue evidence="1">Testes</tissue>
    </source>
</reference>
<dbReference type="EMBL" id="JASPKZ010009097">
    <property type="protein sequence ID" value="KAJ9578019.1"/>
    <property type="molecule type" value="Genomic_DNA"/>
</dbReference>
<gene>
    <name evidence="1" type="ORF">L9F63_025121</name>
</gene>
<comment type="caution">
    <text evidence="1">The sequence shown here is derived from an EMBL/GenBank/DDBJ whole genome shotgun (WGS) entry which is preliminary data.</text>
</comment>
<proteinExistence type="predicted"/>